<evidence type="ECO:0000313" key="2">
    <source>
        <dbReference type="EMBL" id="CAA9337505.1"/>
    </source>
</evidence>
<feature type="compositionally biased region" description="Low complexity" evidence="1">
    <location>
        <begin position="19"/>
        <end position="35"/>
    </location>
</feature>
<feature type="region of interest" description="Disordered" evidence="1">
    <location>
        <begin position="1"/>
        <end position="35"/>
    </location>
</feature>
<dbReference type="AlphaFoldDB" id="A0A6J4LPS9"/>
<sequence>ASARPSAVRGPTVDPAHPAATRLTAVATTRGGSRA</sequence>
<gene>
    <name evidence="2" type="ORF">AVDCRST_MAG40-2241</name>
</gene>
<proteinExistence type="predicted"/>
<reference evidence="2" key="1">
    <citation type="submission" date="2020-02" db="EMBL/GenBank/DDBJ databases">
        <authorList>
            <person name="Meier V. D."/>
        </authorList>
    </citation>
    <scope>NUCLEOTIDE SEQUENCE</scope>
    <source>
        <strain evidence="2">AVDCRST_MAG40</strain>
    </source>
</reference>
<protein>
    <submittedName>
        <fullName evidence="2">Uncharacterized protein</fullName>
    </submittedName>
</protein>
<feature type="non-terminal residue" evidence="2">
    <location>
        <position position="1"/>
    </location>
</feature>
<dbReference type="EMBL" id="CADCTX010000655">
    <property type="protein sequence ID" value="CAA9337505.1"/>
    <property type="molecule type" value="Genomic_DNA"/>
</dbReference>
<name>A0A6J4LPS9_9BACT</name>
<accession>A0A6J4LPS9</accession>
<organism evidence="2">
    <name type="scientific">uncultured Gemmatimonadaceae bacterium</name>
    <dbReference type="NCBI Taxonomy" id="246130"/>
    <lineage>
        <taxon>Bacteria</taxon>
        <taxon>Pseudomonadati</taxon>
        <taxon>Gemmatimonadota</taxon>
        <taxon>Gemmatimonadia</taxon>
        <taxon>Gemmatimonadales</taxon>
        <taxon>Gemmatimonadaceae</taxon>
        <taxon>environmental samples</taxon>
    </lineage>
</organism>
<evidence type="ECO:0000256" key="1">
    <source>
        <dbReference type="SAM" id="MobiDB-lite"/>
    </source>
</evidence>